<dbReference type="NCBIfam" id="TIGR02167">
    <property type="entry name" value="Liste_lipo_26"/>
    <property type="match status" value="5"/>
</dbReference>
<sequence>MKHRLQILILFLLGCFLGLEGQAQNPFVFSVEIEEGHREFLITFHAPHSDDEVENVTIYWGDGVFQSVAIGQEQVINHQYQDAGRHAITIEGEFSGLTFCSFGDNPNSGQINNAQKVREVLEWGDNQWYFVENMFSQASEFTMKATDAPNLSSVTSMRRMFFRASKFRDGIGHWDVSNVTNMSGLFNYARAFNENLNDWDVSQVTNMYETFYYATSFNNSINQWEVGNVENMSGMFYNAWSFDQSLNDWDVSKVSNMSRMFYYAWSFNQNLSDWDVSEVGRMDYMFYDADSFNQNLGAWDVGNVTNMSYMFKYAYDFKGNGLELWDVSSLRNMRDMFYQAEAFQGDLSQWDVGLVTNMRNAFRYAISFNSDLSEWDVGNVTDMDYMFTGAASFNSDISNWDVSKVEYFSQMLHGTNFSHKNYDALLVAWSELPVRNYKTFGGVFYCSSEAQAARNKLQWEKGWNISDSGRKCPGTAMFLPNGGEGEYEAQEADEFYKIYKPSVDPTRAAYEFVGWYVSYDDGVNLEYEWDFEEELTEPLNLYAKWEAVPYQINYEMNGGYCYNPTNYTIEEEVNFGSAWRTGYSFDGWFYNEYFEDQYVYDFPVGTTGDTTLYAKWDLVYYRIYYSSNGGNNHPSNPFSYHIEGGATLYNANRTGYDFSGWYTNSSFWGAPITAIPVGQSQNYNLYAKWTPTSYDINYVLNGGSNLPENPTQYTIEDAFSFSGAIKAGYSFEGWYLDPAFSGNPVTALELGKYGDLTLYAKWVAADYLVKFELTSHGDSEDELEFEVSAGGNMPDVPVVTAKPGYVFMGWDKDFPDSIFKPYLFVAQYESLLSSEAEVGFKMYPNPARKMVRLTGVLSGQKVSIFTVLGTKVYETSTKSGELSIDVSQLHSGVYLVLVDGVSKKLIVE</sequence>
<feature type="domain" description="Secretion system C-terminal sorting" evidence="2">
    <location>
        <begin position="842"/>
        <end position="907"/>
    </location>
</feature>
<evidence type="ECO:0000313" key="3">
    <source>
        <dbReference type="EMBL" id="GJM63048.1"/>
    </source>
</evidence>
<dbReference type="Pfam" id="PF18962">
    <property type="entry name" value="Por_Secre_tail"/>
    <property type="match status" value="1"/>
</dbReference>
<name>A0AAN4W1T9_9BACT</name>
<dbReference type="Pfam" id="PF09479">
    <property type="entry name" value="Flg_new"/>
    <property type="match status" value="4"/>
</dbReference>
<dbReference type="Gene3D" id="2.60.40.4270">
    <property type="entry name" value="Listeria-Bacteroides repeat domain"/>
    <property type="match status" value="4"/>
</dbReference>
<dbReference type="RefSeq" id="WP_338238260.1">
    <property type="nucleotide sequence ID" value="NZ_BQKE01000002.1"/>
</dbReference>
<evidence type="ECO:0000259" key="2">
    <source>
        <dbReference type="Pfam" id="PF18962"/>
    </source>
</evidence>
<dbReference type="InterPro" id="IPR011889">
    <property type="entry name" value="Liste_lipo_26"/>
</dbReference>
<dbReference type="AlphaFoldDB" id="A0AAN4W1T9"/>
<dbReference type="Pfam" id="PF03382">
    <property type="entry name" value="DUF285"/>
    <property type="match status" value="1"/>
</dbReference>
<organism evidence="3 4">
    <name type="scientific">Persicobacter diffluens</name>
    <dbReference type="NCBI Taxonomy" id="981"/>
    <lineage>
        <taxon>Bacteria</taxon>
        <taxon>Pseudomonadati</taxon>
        <taxon>Bacteroidota</taxon>
        <taxon>Cytophagia</taxon>
        <taxon>Cytophagales</taxon>
        <taxon>Persicobacteraceae</taxon>
        <taxon>Persicobacter</taxon>
    </lineage>
</organism>
<dbReference type="Proteomes" id="UP001310022">
    <property type="component" value="Unassembled WGS sequence"/>
</dbReference>
<accession>A0AAN4W1T9</accession>
<evidence type="ECO:0000313" key="4">
    <source>
        <dbReference type="Proteomes" id="UP001310022"/>
    </source>
</evidence>
<dbReference type="NCBIfam" id="TIGR02543">
    <property type="entry name" value="List_Bact_rpt"/>
    <property type="match status" value="2"/>
</dbReference>
<proteinExistence type="predicted"/>
<dbReference type="GO" id="GO:0030313">
    <property type="term" value="C:cell envelope"/>
    <property type="evidence" value="ECO:0007669"/>
    <property type="project" value="UniProtKB-SubCell"/>
</dbReference>
<evidence type="ECO:0000256" key="1">
    <source>
        <dbReference type="ARBA" id="ARBA00004196"/>
    </source>
</evidence>
<dbReference type="EMBL" id="BQKE01000002">
    <property type="protein sequence ID" value="GJM63048.1"/>
    <property type="molecule type" value="Genomic_DNA"/>
</dbReference>
<comment type="subcellular location">
    <subcellularLocation>
        <location evidence="1">Cell envelope</location>
    </subcellularLocation>
</comment>
<comment type="caution">
    <text evidence="3">The sequence shown here is derived from an EMBL/GenBank/DDBJ whole genome shotgun (WGS) entry which is preliminary data.</text>
</comment>
<dbReference type="InterPro" id="IPR013378">
    <property type="entry name" value="InlB-like_B-rpt"/>
</dbReference>
<dbReference type="InterPro" id="IPR005046">
    <property type="entry name" value="DUF285"/>
</dbReference>
<dbReference type="InterPro" id="IPR026444">
    <property type="entry name" value="Secre_tail"/>
</dbReference>
<dbReference type="PROSITE" id="PS51257">
    <property type="entry name" value="PROKAR_LIPOPROTEIN"/>
    <property type="match status" value="1"/>
</dbReference>
<protein>
    <recommendedName>
        <fullName evidence="2">Secretion system C-terminal sorting domain-containing protein</fullName>
    </recommendedName>
</protein>
<gene>
    <name evidence="3" type="ORF">PEDI_36000</name>
</gene>
<keyword evidence="4" id="KW-1185">Reference proteome</keyword>
<dbReference type="InterPro" id="IPR042229">
    <property type="entry name" value="Listeria/Bacterioides_rpt_sf"/>
</dbReference>
<dbReference type="NCBIfam" id="TIGR04183">
    <property type="entry name" value="Por_Secre_tail"/>
    <property type="match status" value="1"/>
</dbReference>
<reference evidence="3 4" key="1">
    <citation type="submission" date="2021-12" db="EMBL/GenBank/DDBJ databases">
        <title>Genome sequencing of bacteria with rrn-lacking chromosome and rrn-plasmid.</title>
        <authorList>
            <person name="Anda M."/>
            <person name="Iwasaki W."/>
        </authorList>
    </citation>
    <scope>NUCLEOTIDE SEQUENCE [LARGE SCALE GENOMIC DNA]</scope>
    <source>
        <strain evidence="3 4">NBRC 15940</strain>
    </source>
</reference>